<feature type="compositionally biased region" description="Polar residues" evidence="1">
    <location>
        <begin position="40"/>
        <end position="56"/>
    </location>
</feature>
<sequence>MAHSRWPSGGFGQEAAKGVQGDAQGDILLELPREGRELSANKTTRTDGSAESSRGK</sequence>
<gene>
    <name evidence="2" type="ORF">SAVMC3_24610</name>
</gene>
<accession>A0A499V8E8</accession>
<evidence type="ECO:0000256" key="1">
    <source>
        <dbReference type="SAM" id="MobiDB-lite"/>
    </source>
</evidence>
<reference evidence="2" key="1">
    <citation type="submission" date="2019-04" db="EMBL/GenBank/DDBJ databases">
        <title>Draft genome sequences of Streptomyces avermitilis MC3.</title>
        <authorList>
            <person name="Komaki H."/>
            <person name="Tamura T."/>
            <person name="Hosoyama A."/>
        </authorList>
    </citation>
    <scope>NUCLEOTIDE SEQUENCE</scope>
    <source>
        <strain evidence="2">MC3</strain>
    </source>
</reference>
<organism evidence="2">
    <name type="scientific">Streptomyces avermitilis</name>
    <dbReference type="NCBI Taxonomy" id="33903"/>
    <lineage>
        <taxon>Bacteria</taxon>
        <taxon>Bacillati</taxon>
        <taxon>Actinomycetota</taxon>
        <taxon>Actinomycetes</taxon>
        <taxon>Kitasatosporales</taxon>
        <taxon>Streptomycetaceae</taxon>
        <taxon>Streptomyces</taxon>
    </lineage>
</organism>
<feature type="region of interest" description="Disordered" evidence="1">
    <location>
        <begin position="1"/>
        <end position="56"/>
    </location>
</feature>
<name>A0A499V8E8_STRAX</name>
<evidence type="ECO:0000313" key="2">
    <source>
        <dbReference type="EMBL" id="BBJ49832.1"/>
    </source>
</evidence>
<protein>
    <submittedName>
        <fullName evidence="2">Uncharacterized protein</fullName>
    </submittedName>
</protein>
<proteinExistence type="predicted"/>
<dbReference type="AlphaFoldDB" id="A0A499V8E8"/>
<dbReference type="EMBL" id="AP019621">
    <property type="protein sequence ID" value="BBJ49832.1"/>
    <property type="molecule type" value="Genomic_DNA"/>
</dbReference>